<sequence>MNAFTIIATLILYGLTFLCFFIPFKKGQRQTGYIAGGTLAVIITLTLIGNLDFLVIFIWPLIIMFQIIFISYWTFTAFNKKKTGLVLSTILTIGFLLLIMQPWILDWTFSKKDVTKILSFHNIELKDDFKILKNEAGGFRDYYETFTLKLSDSDFNRISQTIKTSNHYKGHFTDYSNLPSADYKTTDTIDFETDNHFEREYWANKKMENGTYHFRFQLDKKDKELSYIGSDE</sequence>
<feature type="transmembrane region" description="Helical" evidence="1">
    <location>
        <begin position="31"/>
        <end position="48"/>
    </location>
</feature>
<evidence type="ECO:0000256" key="1">
    <source>
        <dbReference type="SAM" id="Phobius"/>
    </source>
</evidence>
<keyword evidence="1" id="KW-1133">Transmembrane helix</keyword>
<dbReference type="Proteomes" id="UP000245391">
    <property type="component" value="Unassembled WGS sequence"/>
</dbReference>
<accession>A0A317F1V7</accession>
<organism evidence="2 3">
    <name type="scientific">Pedobacter paludis</name>
    <dbReference type="NCBI Taxonomy" id="2203212"/>
    <lineage>
        <taxon>Bacteria</taxon>
        <taxon>Pseudomonadati</taxon>
        <taxon>Bacteroidota</taxon>
        <taxon>Sphingobacteriia</taxon>
        <taxon>Sphingobacteriales</taxon>
        <taxon>Sphingobacteriaceae</taxon>
        <taxon>Pedobacter</taxon>
    </lineage>
</organism>
<dbReference type="RefSeq" id="WP_109930308.1">
    <property type="nucleotide sequence ID" value="NZ_QGNY01000004.1"/>
</dbReference>
<feature type="transmembrane region" description="Helical" evidence="1">
    <location>
        <begin position="85"/>
        <end position="105"/>
    </location>
</feature>
<name>A0A317F1V7_9SPHI</name>
<dbReference type="OrthoDB" id="773353at2"/>
<evidence type="ECO:0000313" key="3">
    <source>
        <dbReference type="Proteomes" id="UP000245391"/>
    </source>
</evidence>
<proteinExistence type="predicted"/>
<dbReference type="EMBL" id="QGNY01000004">
    <property type="protein sequence ID" value="PWS31438.1"/>
    <property type="molecule type" value="Genomic_DNA"/>
</dbReference>
<dbReference type="AlphaFoldDB" id="A0A317F1V7"/>
<keyword evidence="1" id="KW-0812">Transmembrane</keyword>
<reference evidence="3" key="1">
    <citation type="submission" date="2018-05" db="EMBL/GenBank/DDBJ databases">
        <title>Pedobacter paludis sp. nov., isolated from wetland soil.</title>
        <authorList>
            <person name="Zhang Y."/>
        </authorList>
    </citation>
    <scope>NUCLEOTIDE SEQUENCE [LARGE SCALE GENOMIC DNA]</scope>
    <source>
        <strain evidence="3">R-8</strain>
    </source>
</reference>
<gene>
    <name evidence="2" type="ORF">DF947_12630</name>
</gene>
<feature type="transmembrane region" description="Helical" evidence="1">
    <location>
        <begin position="54"/>
        <end position="73"/>
    </location>
</feature>
<feature type="transmembrane region" description="Helical" evidence="1">
    <location>
        <begin position="6"/>
        <end position="24"/>
    </location>
</feature>
<comment type="caution">
    <text evidence="2">The sequence shown here is derived from an EMBL/GenBank/DDBJ whole genome shotgun (WGS) entry which is preliminary data.</text>
</comment>
<protein>
    <submittedName>
        <fullName evidence="2">Uncharacterized protein</fullName>
    </submittedName>
</protein>
<keyword evidence="3" id="KW-1185">Reference proteome</keyword>
<evidence type="ECO:0000313" key="2">
    <source>
        <dbReference type="EMBL" id="PWS31438.1"/>
    </source>
</evidence>
<keyword evidence="1" id="KW-0472">Membrane</keyword>